<organism evidence="1 2">
    <name type="scientific">Ficus carica</name>
    <name type="common">Common fig</name>
    <dbReference type="NCBI Taxonomy" id="3494"/>
    <lineage>
        <taxon>Eukaryota</taxon>
        <taxon>Viridiplantae</taxon>
        <taxon>Streptophyta</taxon>
        <taxon>Embryophyta</taxon>
        <taxon>Tracheophyta</taxon>
        <taxon>Spermatophyta</taxon>
        <taxon>Magnoliopsida</taxon>
        <taxon>eudicotyledons</taxon>
        <taxon>Gunneridae</taxon>
        <taxon>Pentapetalae</taxon>
        <taxon>rosids</taxon>
        <taxon>fabids</taxon>
        <taxon>Rosales</taxon>
        <taxon>Moraceae</taxon>
        <taxon>Ficeae</taxon>
        <taxon>Ficus</taxon>
    </lineage>
</organism>
<accession>A0AA88DJ75</accession>
<reference evidence="1" key="1">
    <citation type="submission" date="2023-07" db="EMBL/GenBank/DDBJ databases">
        <title>draft genome sequence of fig (Ficus carica).</title>
        <authorList>
            <person name="Takahashi T."/>
            <person name="Nishimura K."/>
        </authorList>
    </citation>
    <scope>NUCLEOTIDE SEQUENCE</scope>
</reference>
<dbReference type="EMBL" id="BTGU01000030">
    <property type="protein sequence ID" value="GMN49194.1"/>
    <property type="molecule type" value="Genomic_DNA"/>
</dbReference>
<comment type="caution">
    <text evidence="1">The sequence shown here is derived from an EMBL/GenBank/DDBJ whole genome shotgun (WGS) entry which is preliminary data.</text>
</comment>
<protein>
    <submittedName>
        <fullName evidence="1">Uncharacterized protein</fullName>
    </submittedName>
</protein>
<proteinExistence type="predicted"/>
<keyword evidence="2" id="KW-1185">Reference proteome</keyword>
<sequence length="70" mass="7951">MLAEFFRDDLRLRTGVLGSRLRFRRNFRHHARPGVVISAIAQGFVLGHCCRNFAVTEFTIRVTCDDTGVA</sequence>
<dbReference type="AlphaFoldDB" id="A0AA88DJ75"/>
<name>A0AA88DJ75_FICCA</name>
<evidence type="ECO:0000313" key="2">
    <source>
        <dbReference type="Proteomes" id="UP001187192"/>
    </source>
</evidence>
<evidence type="ECO:0000313" key="1">
    <source>
        <dbReference type="EMBL" id="GMN49194.1"/>
    </source>
</evidence>
<gene>
    <name evidence="1" type="ORF">TIFTF001_018354</name>
</gene>
<dbReference type="Proteomes" id="UP001187192">
    <property type="component" value="Unassembled WGS sequence"/>
</dbReference>